<protein>
    <submittedName>
        <fullName evidence="2">Inositol 2-dehydrogenase/D-chiro-inositol 3-dehydrogenase</fullName>
        <ecNumber evidence="2">1.1.1.18</ecNumber>
    </submittedName>
</protein>
<organism evidence="2">
    <name type="scientific">anaerobic digester metagenome</name>
    <dbReference type="NCBI Taxonomy" id="1263854"/>
    <lineage>
        <taxon>unclassified sequences</taxon>
        <taxon>metagenomes</taxon>
        <taxon>ecological metagenomes</taxon>
    </lineage>
</organism>
<dbReference type="Pfam" id="PF01408">
    <property type="entry name" value="GFO_IDH_MocA"/>
    <property type="match status" value="1"/>
</dbReference>
<dbReference type="Gene3D" id="3.40.50.720">
    <property type="entry name" value="NAD(P)-binding Rossmann-like Domain"/>
    <property type="match status" value="1"/>
</dbReference>
<dbReference type="InterPro" id="IPR000683">
    <property type="entry name" value="Gfo/Idh/MocA-like_OxRdtase_N"/>
</dbReference>
<dbReference type="InterPro" id="IPR036291">
    <property type="entry name" value="NAD(P)-bd_dom_sf"/>
</dbReference>
<gene>
    <name evidence="2" type="primary">iolG</name>
    <name evidence="2" type="ORF">SCFA_660048</name>
</gene>
<accession>A0A485M3E2</accession>
<dbReference type="GO" id="GO:0000166">
    <property type="term" value="F:nucleotide binding"/>
    <property type="evidence" value="ECO:0007669"/>
    <property type="project" value="InterPro"/>
</dbReference>
<dbReference type="PANTHER" id="PTHR43249">
    <property type="entry name" value="UDP-N-ACETYL-2-AMINO-2-DEOXY-D-GLUCURONATE OXIDASE"/>
    <property type="match status" value="1"/>
</dbReference>
<sequence length="309" mass="34150">MNVAIIGARRVRNGIGEYIANYFQKNGAPVVCVLGTTEETSSLASRSLKRYGIEARPYHDFAEMVSREDIQAVAIASPAESHLDFLKASLKRGLSVFCEKPFLDPSREDLTDELDDILEQAWAEGNTVAMNSQWPFCLGAYEELCGSLMPAGVRRFSIRLSPICSGPAMIPDSVPHALSILYAVLGPGTISPPVFSGTDTDMTIEFTYTSAHGSCAVTIALIQQSEQPRPFWFGFDDRIARRSIETARYEIFFHSGDRRLRVADPLELSVRDFIEACSSGREPVTGRGHIVATTRLLKQIYDAYSLSRP</sequence>
<evidence type="ECO:0000259" key="1">
    <source>
        <dbReference type="Pfam" id="PF01408"/>
    </source>
</evidence>
<name>A0A485M3E2_9ZZZZ</name>
<dbReference type="EMBL" id="CAADRM010000132">
    <property type="protein sequence ID" value="VFU17392.1"/>
    <property type="molecule type" value="Genomic_DNA"/>
</dbReference>
<evidence type="ECO:0000313" key="2">
    <source>
        <dbReference type="EMBL" id="VFU17392.1"/>
    </source>
</evidence>
<reference evidence="2" key="1">
    <citation type="submission" date="2019-03" db="EMBL/GenBank/DDBJ databases">
        <authorList>
            <person name="Hao L."/>
        </authorList>
    </citation>
    <scope>NUCLEOTIDE SEQUENCE</scope>
</reference>
<proteinExistence type="predicted"/>
<dbReference type="SUPFAM" id="SSF51735">
    <property type="entry name" value="NAD(P)-binding Rossmann-fold domains"/>
    <property type="match status" value="1"/>
</dbReference>
<feature type="domain" description="Gfo/Idh/MocA-like oxidoreductase N-terminal" evidence="1">
    <location>
        <begin position="1"/>
        <end position="121"/>
    </location>
</feature>
<dbReference type="PANTHER" id="PTHR43249:SF1">
    <property type="entry name" value="D-GLUCOSIDE 3-DEHYDROGENASE"/>
    <property type="match status" value="1"/>
</dbReference>
<dbReference type="EC" id="1.1.1.18" evidence="2"/>
<dbReference type="GO" id="GO:0050112">
    <property type="term" value="F:inositol 2-dehydrogenase (NAD+) activity"/>
    <property type="evidence" value="ECO:0007669"/>
    <property type="project" value="UniProtKB-EC"/>
</dbReference>
<dbReference type="AlphaFoldDB" id="A0A485M3E2"/>
<keyword evidence="2" id="KW-0560">Oxidoreductase</keyword>
<dbReference type="InterPro" id="IPR052515">
    <property type="entry name" value="Gfo/Idh/MocA_Oxidoreductase"/>
</dbReference>